<dbReference type="EMBL" id="JAVHNR010000004">
    <property type="protein sequence ID" value="KAK6345726.1"/>
    <property type="molecule type" value="Genomic_DNA"/>
</dbReference>
<sequence length="304" mass="35053">MATACNILSLPVELQSHILNFLPWHDHFLASSVCPLWLSILRTEHFRRCRYYGKSPVMIHRARYALNPNMTYHGDVPRRCMDDDRDGERKLYSHGLIELGVLRLIFQRAGKELDEVQMVVVNTIDEPSQKYDTQVFDIGRSGLLQTDFVFFRPKDTGLPEPGPNLERLRDGTESHFRSEMTPYWAVVFMVLPWTDKSDYEAAAVTNPQGPSIATSDVKIPRLNLRRSTWETKEGTLNNFIGALRGHISMVFFRNPQVKKLRLDIHLRDGSEEEGKVFVVDARVAKEENAPGPMDWVKSLLWKDR</sequence>
<dbReference type="InterPro" id="IPR001810">
    <property type="entry name" value="F-box_dom"/>
</dbReference>
<comment type="caution">
    <text evidence="2">The sequence shown here is derived from an EMBL/GenBank/DDBJ whole genome shotgun (WGS) entry which is preliminary data.</text>
</comment>
<dbReference type="Pfam" id="PF00646">
    <property type="entry name" value="F-box"/>
    <property type="match status" value="1"/>
</dbReference>
<dbReference type="AlphaFoldDB" id="A0AAN8MZS7"/>
<dbReference type="PROSITE" id="PS50181">
    <property type="entry name" value="FBOX"/>
    <property type="match status" value="1"/>
</dbReference>
<keyword evidence="3" id="KW-1185">Reference proteome</keyword>
<evidence type="ECO:0000259" key="1">
    <source>
        <dbReference type="PROSITE" id="PS50181"/>
    </source>
</evidence>
<dbReference type="Proteomes" id="UP001313282">
    <property type="component" value="Unassembled WGS sequence"/>
</dbReference>
<evidence type="ECO:0000313" key="3">
    <source>
        <dbReference type="Proteomes" id="UP001313282"/>
    </source>
</evidence>
<dbReference type="SUPFAM" id="SSF81383">
    <property type="entry name" value="F-box domain"/>
    <property type="match status" value="1"/>
</dbReference>
<protein>
    <recommendedName>
        <fullName evidence="1">F-box domain-containing protein</fullName>
    </recommendedName>
</protein>
<feature type="domain" description="F-box" evidence="1">
    <location>
        <begin position="4"/>
        <end position="49"/>
    </location>
</feature>
<dbReference type="InterPro" id="IPR036047">
    <property type="entry name" value="F-box-like_dom_sf"/>
</dbReference>
<evidence type="ECO:0000313" key="2">
    <source>
        <dbReference type="EMBL" id="KAK6345726.1"/>
    </source>
</evidence>
<name>A0AAN8MZS7_9PEZI</name>
<proteinExistence type="predicted"/>
<reference evidence="2 3" key="1">
    <citation type="submission" date="2019-10" db="EMBL/GenBank/DDBJ databases">
        <authorList>
            <person name="Palmer J.M."/>
        </authorList>
    </citation>
    <scope>NUCLEOTIDE SEQUENCE [LARGE SCALE GENOMIC DNA]</scope>
    <source>
        <strain evidence="2 3">TWF718</strain>
    </source>
</reference>
<gene>
    <name evidence="2" type="ORF">TWF718_007634</name>
</gene>
<accession>A0AAN8MZS7</accession>
<dbReference type="SMART" id="SM00256">
    <property type="entry name" value="FBOX"/>
    <property type="match status" value="1"/>
</dbReference>
<organism evidence="2 3">
    <name type="scientific">Orbilia javanica</name>
    <dbReference type="NCBI Taxonomy" id="47235"/>
    <lineage>
        <taxon>Eukaryota</taxon>
        <taxon>Fungi</taxon>
        <taxon>Dikarya</taxon>
        <taxon>Ascomycota</taxon>
        <taxon>Pezizomycotina</taxon>
        <taxon>Orbiliomycetes</taxon>
        <taxon>Orbiliales</taxon>
        <taxon>Orbiliaceae</taxon>
        <taxon>Orbilia</taxon>
    </lineage>
</organism>